<dbReference type="GO" id="GO:0051537">
    <property type="term" value="F:2 iron, 2 sulfur cluster binding"/>
    <property type="evidence" value="ECO:0007669"/>
    <property type="project" value="UniProtKB-KW"/>
</dbReference>
<dbReference type="NCBIfam" id="NF041259">
    <property type="entry name" value="mono_DmmA_fam"/>
    <property type="match status" value="1"/>
</dbReference>
<evidence type="ECO:0000259" key="8">
    <source>
        <dbReference type="Pfam" id="PF22290"/>
    </source>
</evidence>
<dbReference type="Pfam" id="PF22290">
    <property type="entry name" value="DmmA-like_N"/>
    <property type="match status" value="1"/>
</dbReference>
<feature type="domain" description="Dimethylamine monooxygenase subunit DmmA-like N-terminal" evidence="8">
    <location>
        <begin position="17"/>
        <end position="127"/>
    </location>
</feature>
<reference evidence="9" key="1">
    <citation type="submission" date="2016-10" db="EMBL/GenBank/DDBJ databases">
        <title>Sequence of Gallionella enrichment culture.</title>
        <authorList>
            <person name="Poehlein A."/>
            <person name="Muehling M."/>
            <person name="Daniel R."/>
        </authorList>
    </citation>
    <scope>NUCLEOTIDE SEQUENCE</scope>
</reference>
<keyword evidence="2" id="KW-0001">2Fe-2S</keyword>
<evidence type="ECO:0000313" key="9">
    <source>
        <dbReference type="EMBL" id="OIQ98229.1"/>
    </source>
</evidence>
<evidence type="ECO:0000256" key="6">
    <source>
        <dbReference type="ARBA" id="ARBA00023014"/>
    </source>
</evidence>
<organism evidence="9">
    <name type="scientific">mine drainage metagenome</name>
    <dbReference type="NCBI Taxonomy" id="410659"/>
    <lineage>
        <taxon>unclassified sequences</taxon>
        <taxon>metagenomes</taxon>
        <taxon>ecological metagenomes</taxon>
    </lineage>
</organism>
<keyword evidence="1" id="KW-0285">Flavoprotein</keyword>
<accession>A0A1J5SDC7</accession>
<sequence>MSALLHAVDSGRTVPQRSLPQYARLTPLGSARRHIVIADSAGLLAAARFLTLTNVPVELYLLVDPGMALPSLSVVSCCVDAPVLAETIRHVVRGAKIGARFYISGSSVFVAQTDALLKACGLRDDEIQAEVCIGTTQPVFCVHCRTLTAGLAPGPIHCLGCGLSLAIREHFSHRIGAYLGVCINAETPAEPINGQEV</sequence>
<keyword evidence="5" id="KW-0408">Iron</keyword>
<evidence type="ECO:0000256" key="5">
    <source>
        <dbReference type="ARBA" id="ARBA00023004"/>
    </source>
</evidence>
<evidence type="ECO:0000256" key="3">
    <source>
        <dbReference type="ARBA" id="ARBA00022723"/>
    </source>
</evidence>
<dbReference type="GO" id="GO:0016491">
    <property type="term" value="F:oxidoreductase activity"/>
    <property type="evidence" value="ECO:0007669"/>
    <property type="project" value="UniProtKB-KW"/>
</dbReference>
<name>A0A1J5SDC7_9ZZZZ</name>
<dbReference type="InterPro" id="IPR048037">
    <property type="entry name" value="DmmA-like_C"/>
</dbReference>
<keyword evidence="6" id="KW-0411">Iron-sulfur</keyword>
<evidence type="ECO:0000256" key="2">
    <source>
        <dbReference type="ARBA" id="ARBA00022714"/>
    </source>
</evidence>
<dbReference type="EMBL" id="MLJW01000122">
    <property type="protein sequence ID" value="OIQ98229.1"/>
    <property type="molecule type" value="Genomic_DNA"/>
</dbReference>
<keyword evidence="4" id="KW-0560">Oxidoreductase</keyword>
<evidence type="ECO:0000256" key="1">
    <source>
        <dbReference type="ARBA" id="ARBA00022630"/>
    </source>
</evidence>
<evidence type="ECO:0000259" key="7">
    <source>
        <dbReference type="Pfam" id="PF22289"/>
    </source>
</evidence>
<dbReference type="AlphaFoldDB" id="A0A1J5SDC7"/>
<comment type="caution">
    <text evidence="9">The sequence shown here is derived from an EMBL/GenBank/DDBJ whole genome shotgun (WGS) entry which is preliminary data.</text>
</comment>
<dbReference type="InterPro" id="IPR054582">
    <property type="entry name" value="DmmA-like_N"/>
</dbReference>
<proteinExistence type="predicted"/>
<dbReference type="Pfam" id="PF22289">
    <property type="entry name" value="DmmA-like_C"/>
    <property type="match status" value="1"/>
</dbReference>
<dbReference type="GO" id="GO:0046872">
    <property type="term" value="F:metal ion binding"/>
    <property type="evidence" value="ECO:0007669"/>
    <property type="project" value="UniProtKB-KW"/>
</dbReference>
<feature type="domain" description="Dimethylamine monooxygenase subunit DmmA-like C-terminal" evidence="7">
    <location>
        <begin position="139"/>
        <end position="181"/>
    </location>
</feature>
<evidence type="ECO:0000256" key="4">
    <source>
        <dbReference type="ARBA" id="ARBA00023002"/>
    </source>
</evidence>
<protein>
    <submittedName>
        <fullName evidence="9">Uncharacterized protein</fullName>
    </submittedName>
</protein>
<keyword evidence="3" id="KW-0479">Metal-binding</keyword>
<gene>
    <name evidence="9" type="ORF">GALL_198230</name>
</gene>